<dbReference type="GO" id="GO:0003677">
    <property type="term" value="F:DNA binding"/>
    <property type="evidence" value="ECO:0007669"/>
    <property type="project" value="InterPro"/>
</dbReference>
<keyword evidence="2" id="KW-0539">Nucleus</keyword>
<dbReference type="STRING" id="1231657.A0A1Y1ZCG9"/>
<dbReference type="GO" id="GO:0000981">
    <property type="term" value="F:DNA-binding transcription factor activity, RNA polymerase II-specific"/>
    <property type="evidence" value="ECO:0007669"/>
    <property type="project" value="InterPro"/>
</dbReference>
<name>A0A1Y1ZCG9_9PLEO</name>
<evidence type="ECO:0000256" key="3">
    <source>
        <dbReference type="SAM" id="MobiDB-lite"/>
    </source>
</evidence>
<keyword evidence="6" id="KW-1185">Reference proteome</keyword>
<evidence type="ECO:0000256" key="1">
    <source>
        <dbReference type="ARBA" id="ARBA00022723"/>
    </source>
</evidence>
<dbReference type="EMBL" id="MCFA01000105">
    <property type="protein sequence ID" value="ORY07939.1"/>
    <property type="molecule type" value="Genomic_DNA"/>
</dbReference>
<dbReference type="Gene3D" id="4.10.240.10">
    <property type="entry name" value="Zn(2)-C6 fungal-type DNA-binding domain"/>
    <property type="match status" value="1"/>
</dbReference>
<proteinExistence type="predicted"/>
<dbReference type="CDD" id="cd00067">
    <property type="entry name" value="GAL4"/>
    <property type="match status" value="1"/>
</dbReference>
<protein>
    <submittedName>
        <fullName evidence="5">Fungal-specific transcription factor domain-domain-containing protein</fullName>
    </submittedName>
</protein>
<dbReference type="PANTHER" id="PTHR47654:SF5">
    <property type="entry name" value="TRANSCRIPTION FACTOR DOMAIN-CONTAINING PROTEIN"/>
    <property type="match status" value="1"/>
</dbReference>
<dbReference type="InterPro" id="IPR053230">
    <property type="entry name" value="Trans_reg_galc"/>
</dbReference>
<dbReference type="PROSITE" id="PS50048">
    <property type="entry name" value="ZN2_CY6_FUNGAL_2"/>
    <property type="match status" value="1"/>
</dbReference>
<dbReference type="AlphaFoldDB" id="A0A1Y1ZCG9"/>
<dbReference type="Pfam" id="PF00172">
    <property type="entry name" value="Zn_clus"/>
    <property type="match status" value="1"/>
</dbReference>
<dbReference type="GO" id="GO:0008270">
    <property type="term" value="F:zinc ion binding"/>
    <property type="evidence" value="ECO:0007669"/>
    <property type="project" value="InterPro"/>
</dbReference>
<feature type="domain" description="Zn(2)-C6 fungal-type" evidence="4">
    <location>
        <begin position="43"/>
        <end position="73"/>
    </location>
</feature>
<reference evidence="5 6" key="1">
    <citation type="submission" date="2016-07" db="EMBL/GenBank/DDBJ databases">
        <title>Pervasive Adenine N6-methylation of Active Genes in Fungi.</title>
        <authorList>
            <consortium name="DOE Joint Genome Institute"/>
            <person name="Mondo S.J."/>
            <person name="Dannebaum R.O."/>
            <person name="Kuo R.C."/>
            <person name="Labutti K."/>
            <person name="Haridas S."/>
            <person name="Kuo A."/>
            <person name="Salamov A."/>
            <person name="Ahrendt S.R."/>
            <person name="Lipzen A."/>
            <person name="Sullivan W."/>
            <person name="Andreopoulos W.B."/>
            <person name="Clum A."/>
            <person name="Lindquist E."/>
            <person name="Daum C."/>
            <person name="Ramamoorthy G.K."/>
            <person name="Gryganskyi A."/>
            <person name="Culley D."/>
            <person name="Magnuson J.K."/>
            <person name="James T.Y."/>
            <person name="O'Malley M.A."/>
            <person name="Stajich J.E."/>
            <person name="Spatafora J.W."/>
            <person name="Visel A."/>
            <person name="Grigoriev I.V."/>
        </authorList>
    </citation>
    <scope>NUCLEOTIDE SEQUENCE [LARGE SCALE GENOMIC DNA]</scope>
    <source>
        <strain evidence="5 6">CBS 115471</strain>
    </source>
</reference>
<dbReference type="Pfam" id="PF04082">
    <property type="entry name" value="Fungal_trans"/>
    <property type="match status" value="1"/>
</dbReference>
<accession>A0A1Y1ZCG9</accession>
<dbReference type="InterPro" id="IPR001138">
    <property type="entry name" value="Zn2Cys6_DnaBD"/>
</dbReference>
<dbReference type="GO" id="GO:0006351">
    <property type="term" value="P:DNA-templated transcription"/>
    <property type="evidence" value="ECO:0007669"/>
    <property type="project" value="InterPro"/>
</dbReference>
<dbReference type="SMART" id="SM00906">
    <property type="entry name" value="Fungal_trans"/>
    <property type="match status" value="1"/>
</dbReference>
<keyword evidence="1" id="KW-0479">Metal-binding</keyword>
<evidence type="ECO:0000313" key="5">
    <source>
        <dbReference type="EMBL" id="ORY07939.1"/>
    </source>
</evidence>
<dbReference type="InterPro" id="IPR007219">
    <property type="entry name" value="XnlR_reg_dom"/>
</dbReference>
<dbReference type="Proteomes" id="UP000193144">
    <property type="component" value="Unassembled WGS sequence"/>
</dbReference>
<feature type="region of interest" description="Disordered" evidence="3">
    <location>
        <begin position="120"/>
        <end position="155"/>
    </location>
</feature>
<gene>
    <name evidence="5" type="ORF">BCR34DRAFT_675168</name>
</gene>
<evidence type="ECO:0000313" key="6">
    <source>
        <dbReference type="Proteomes" id="UP000193144"/>
    </source>
</evidence>
<sequence>MSSSTPPSGSGKQSNMRKVAIPRLQRSAQIAAVSKERRRVPRACTACRNHKIKCSGETPRCKHCESTGRDCVYILPRRDRLKIVTDRCIQLAALLSELKDRFGDEDGRIAELLEGVAEDIPENRLTPGNSNPDIDGDDSKVSNGGVASGSGSMDVVDAESHDLLEEDLTRDDETRATGFVGKASEVQWLRSVKLQLNRTEEETSDRRPSYGLGGKEQVSSFNFYLDVHDNDNDYLMDSAELPTPETANHLLQCYLSTVHDSFPILPKGELEARFKDPGRLSQKWQAILNMVFAIGAKYSHLVRASWQADERDHYIYETRARSFGLSEATLSSHPDIPQIQMLGLLAFYYASVGKISRAWVIIGLALRFACALGLHVRNEDPNTSASKKENLVRIWWSLFSLERLLGAMTGRPSIVVDFHCSVPLPLTLPDESLLDDVVAMDRMRFPSRARASPTSSNAPSAWWMEEVAMGLDEVPANSTSYFKALCLMGIITQDVLSTLYSAGTMIRKSADIQTLTLELSERLDGWRSSLPCEFDFQARHAGSDPKPGRFIRERMLLGFCYFGARILLTRPSLGGIEKGFNNTDSFTRKMAAICVSAAKATADFLPDQPNPNFLYENGPWWSIVHNLMQAVTVFLLSLSYSTSGSPENVVLLQYTKKVISWLRAMQDPVAARAYDMSSNMLGAIATRLSLDLSDHHWRNIIRGKKSRRCQKPSSGIVVASEIYRDGAGFTAHR</sequence>
<evidence type="ECO:0000259" key="4">
    <source>
        <dbReference type="PROSITE" id="PS50048"/>
    </source>
</evidence>
<dbReference type="SMART" id="SM00066">
    <property type="entry name" value="GAL4"/>
    <property type="match status" value="1"/>
</dbReference>
<dbReference type="OrthoDB" id="5296287at2759"/>
<evidence type="ECO:0000256" key="2">
    <source>
        <dbReference type="ARBA" id="ARBA00023242"/>
    </source>
</evidence>
<dbReference type="CDD" id="cd12148">
    <property type="entry name" value="fungal_TF_MHR"/>
    <property type="match status" value="1"/>
</dbReference>
<dbReference type="InterPro" id="IPR036864">
    <property type="entry name" value="Zn2-C6_fun-type_DNA-bd_sf"/>
</dbReference>
<dbReference type="PROSITE" id="PS00463">
    <property type="entry name" value="ZN2_CY6_FUNGAL_1"/>
    <property type="match status" value="1"/>
</dbReference>
<feature type="compositionally biased region" description="Low complexity" evidence="3">
    <location>
        <begin position="141"/>
        <end position="152"/>
    </location>
</feature>
<dbReference type="PANTHER" id="PTHR47654">
    <property type="entry name" value="ZN(II)2CYS6 TRANSCRIPTION FACTOR (EUROFUNG)-RELATED"/>
    <property type="match status" value="1"/>
</dbReference>
<dbReference type="SUPFAM" id="SSF57701">
    <property type="entry name" value="Zn2/Cys6 DNA-binding domain"/>
    <property type="match status" value="1"/>
</dbReference>
<comment type="caution">
    <text evidence="5">The sequence shown here is derived from an EMBL/GenBank/DDBJ whole genome shotgun (WGS) entry which is preliminary data.</text>
</comment>
<organism evidence="5 6">
    <name type="scientific">Clohesyomyces aquaticus</name>
    <dbReference type="NCBI Taxonomy" id="1231657"/>
    <lineage>
        <taxon>Eukaryota</taxon>
        <taxon>Fungi</taxon>
        <taxon>Dikarya</taxon>
        <taxon>Ascomycota</taxon>
        <taxon>Pezizomycotina</taxon>
        <taxon>Dothideomycetes</taxon>
        <taxon>Pleosporomycetidae</taxon>
        <taxon>Pleosporales</taxon>
        <taxon>Lindgomycetaceae</taxon>
        <taxon>Clohesyomyces</taxon>
    </lineage>
</organism>